<dbReference type="SUPFAM" id="SSF51735">
    <property type="entry name" value="NAD(P)-binding Rossmann-fold domains"/>
    <property type="match status" value="1"/>
</dbReference>
<dbReference type="GO" id="GO:0016491">
    <property type="term" value="F:oxidoreductase activity"/>
    <property type="evidence" value="ECO:0007669"/>
    <property type="project" value="UniProtKB-KW"/>
</dbReference>
<dbReference type="Proteomes" id="UP001589792">
    <property type="component" value="Unassembled WGS sequence"/>
</dbReference>
<evidence type="ECO:0000259" key="3">
    <source>
        <dbReference type="Pfam" id="PF01370"/>
    </source>
</evidence>
<sequence length="320" mass="34310">MKVVITGGAGFLGQRLATALLRDNMLPFSELILADIQQPSSPVEDPRVRCLALDLTQPGAANQLIDRDCGVLFHLAAIVSSHAESDFDLGMQVNFDATRQLLEATRHNAPAMKFIFTSSLAVFGGQLPPVVNDDCAVLPQSSYGAQKALCELLINDYARKGFVDGRVLRLPTISVRPGKPNKAASSFASGIIREPLHGEPSVCPVSAGLALWLSSPGTVVANFIHAATLPAAQFGSSRTVNLPGISVTVQQMLFALGAVAGEQVRQRVSFVPDETINRIVASWPGNFDVRRALALGFSVDEDFQQIIRDFMRDDTLQAGS</sequence>
<dbReference type="RefSeq" id="WP_380679666.1">
    <property type="nucleotide sequence ID" value="NZ_CP173186.1"/>
</dbReference>
<dbReference type="Gene3D" id="3.90.25.10">
    <property type="entry name" value="UDP-galactose 4-epimerase, domain 1"/>
    <property type="match status" value="1"/>
</dbReference>
<dbReference type="NCBIfam" id="NF043036">
    <property type="entry name" value="ErythonDh"/>
    <property type="match status" value="1"/>
</dbReference>
<protein>
    <submittedName>
        <fullName evidence="4">D-erythronate dehydrogenase</fullName>
        <ecNumber evidence="4">1.1.1.410</ecNumber>
    </submittedName>
</protein>
<gene>
    <name evidence="4" type="primary">denD</name>
    <name evidence="4" type="ORF">ACFFJ3_21770</name>
</gene>
<dbReference type="CDD" id="cd05238">
    <property type="entry name" value="Gne_like_SDR_e"/>
    <property type="match status" value="1"/>
</dbReference>
<feature type="domain" description="NAD-dependent epimerase/dehydratase" evidence="3">
    <location>
        <begin position="3"/>
        <end position="205"/>
    </location>
</feature>
<dbReference type="EC" id="1.1.1.410" evidence="4"/>
<reference evidence="4 5" key="1">
    <citation type="submission" date="2024-09" db="EMBL/GenBank/DDBJ databases">
        <authorList>
            <person name="Sun Q."/>
            <person name="Mori K."/>
        </authorList>
    </citation>
    <scope>NUCLEOTIDE SEQUENCE [LARGE SCALE GENOMIC DNA]</scope>
    <source>
        <strain evidence="4 5">CCM 8626</strain>
    </source>
</reference>
<organism evidence="4 5">
    <name type="scientific">Serratia aquatilis</name>
    <dbReference type="NCBI Taxonomy" id="1737515"/>
    <lineage>
        <taxon>Bacteria</taxon>
        <taxon>Pseudomonadati</taxon>
        <taxon>Pseudomonadota</taxon>
        <taxon>Gammaproteobacteria</taxon>
        <taxon>Enterobacterales</taxon>
        <taxon>Yersiniaceae</taxon>
        <taxon>Serratia</taxon>
    </lineage>
</organism>
<dbReference type="InterPro" id="IPR050005">
    <property type="entry name" value="DenD"/>
</dbReference>
<dbReference type="EMBL" id="JBHLXG010000032">
    <property type="protein sequence ID" value="MFC0229089.1"/>
    <property type="molecule type" value="Genomic_DNA"/>
</dbReference>
<accession>A0ABV6EJA7</accession>
<keyword evidence="5" id="KW-1185">Reference proteome</keyword>
<evidence type="ECO:0000313" key="4">
    <source>
        <dbReference type="EMBL" id="MFC0229089.1"/>
    </source>
</evidence>
<proteinExistence type="predicted"/>
<dbReference type="InterPro" id="IPR001509">
    <property type="entry name" value="Epimerase_deHydtase"/>
</dbReference>
<evidence type="ECO:0000313" key="5">
    <source>
        <dbReference type="Proteomes" id="UP001589792"/>
    </source>
</evidence>
<comment type="caution">
    <text evidence="4">The sequence shown here is derived from an EMBL/GenBank/DDBJ whole genome shotgun (WGS) entry which is preliminary data.</text>
</comment>
<dbReference type="Gene3D" id="3.40.50.720">
    <property type="entry name" value="NAD(P)-binding Rossmann-like Domain"/>
    <property type="match status" value="1"/>
</dbReference>
<keyword evidence="2" id="KW-0119">Carbohydrate metabolism</keyword>
<evidence type="ECO:0000256" key="2">
    <source>
        <dbReference type="ARBA" id="ARBA00023277"/>
    </source>
</evidence>
<dbReference type="PANTHER" id="PTHR43103">
    <property type="entry name" value="NUCLEOSIDE-DIPHOSPHATE-SUGAR EPIMERASE"/>
    <property type="match status" value="1"/>
</dbReference>
<dbReference type="PANTHER" id="PTHR43103:SF3">
    <property type="entry name" value="ADP-L-GLYCERO-D-MANNO-HEPTOSE-6-EPIMERASE"/>
    <property type="match status" value="1"/>
</dbReference>
<keyword evidence="1" id="KW-0521">NADP</keyword>
<keyword evidence="4" id="KW-0560">Oxidoreductase</keyword>
<dbReference type="Pfam" id="PF01370">
    <property type="entry name" value="Epimerase"/>
    <property type="match status" value="1"/>
</dbReference>
<name>A0ABV6EJA7_9GAMM</name>
<dbReference type="InterPro" id="IPR036291">
    <property type="entry name" value="NAD(P)-bd_dom_sf"/>
</dbReference>
<evidence type="ECO:0000256" key="1">
    <source>
        <dbReference type="ARBA" id="ARBA00022857"/>
    </source>
</evidence>